<gene>
    <name evidence="11" type="ORF">F2P81_008042</name>
</gene>
<evidence type="ECO:0008006" key="13">
    <source>
        <dbReference type="Google" id="ProtNLM"/>
    </source>
</evidence>
<evidence type="ECO:0000256" key="6">
    <source>
        <dbReference type="ARBA" id="ARBA00023242"/>
    </source>
</evidence>
<feature type="region of interest" description="Disordered" evidence="8">
    <location>
        <begin position="600"/>
        <end position="622"/>
    </location>
</feature>
<proteinExistence type="predicted"/>
<dbReference type="SMART" id="SM00225">
    <property type="entry name" value="BTB"/>
    <property type="match status" value="1"/>
</dbReference>
<feature type="compositionally biased region" description="Basic and acidic residues" evidence="8">
    <location>
        <begin position="410"/>
        <end position="423"/>
    </location>
</feature>
<dbReference type="PROSITE" id="PS50097">
    <property type="entry name" value="BTB"/>
    <property type="match status" value="1"/>
</dbReference>
<evidence type="ECO:0000256" key="5">
    <source>
        <dbReference type="ARBA" id="ARBA00022833"/>
    </source>
</evidence>
<dbReference type="SUPFAM" id="SSF54695">
    <property type="entry name" value="POZ domain"/>
    <property type="match status" value="1"/>
</dbReference>
<evidence type="ECO:0000256" key="2">
    <source>
        <dbReference type="ARBA" id="ARBA00022723"/>
    </source>
</evidence>
<evidence type="ECO:0000256" key="8">
    <source>
        <dbReference type="SAM" id="MobiDB-lite"/>
    </source>
</evidence>
<dbReference type="GO" id="GO:0008270">
    <property type="term" value="F:zinc ion binding"/>
    <property type="evidence" value="ECO:0007669"/>
    <property type="project" value="UniProtKB-KW"/>
</dbReference>
<dbReference type="EMBL" id="VEVO01000007">
    <property type="protein sequence ID" value="KAF0039807.1"/>
    <property type="molecule type" value="Genomic_DNA"/>
</dbReference>
<feature type="region of interest" description="Disordered" evidence="8">
    <location>
        <begin position="393"/>
        <end position="423"/>
    </location>
</feature>
<keyword evidence="6" id="KW-0539">Nucleus</keyword>
<feature type="domain" description="BTB" evidence="9">
    <location>
        <begin position="24"/>
        <end position="97"/>
    </location>
</feature>
<dbReference type="GO" id="GO:0000981">
    <property type="term" value="F:DNA-binding transcription factor activity, RNA polymerase II-specific"/>
    <property type="evidence" value="ECO:0007669"/>
    <property type="project" value="TreeGrafter"/>
</dbReference>
<feature type="compositionally biased region" description="Low complexity" evidence="8">
    <location>
        <begin position="491"/>
        <end position="512"/>
    </location>
</feature>
<dbReference type="InterPro" id="IPR036236">
    <property type="entry name" value="Znf_C2H2_sf"/>
</dbReference>
<evidence type="ECO:0000313" key="12">
    <source>
        <dbReference type="Proteomes" id="UP000438429"/>
    </source>
</evidence>
<evidence type="ECO:0000256" key="3">
    <source>
        <dbReference type="ARBA" id="ARBA00022737"/>
    </source>
</evidence>
<dbReference type="Pfam" id="PF00096">
    <property type="entry name" value="zf-C2H2"/>
    <property type="match status" value="1"/>
</dbReference>
<evidence type="ECO:0000256" key="7">
    <source>
        <dbReference type="PROSITE-ProRule" id="PRU00042"/>
    </source>
</evidence>
<evidence type="ECO:0000313" key="11">
    <source>
        <dbReference type="EMBL" id="KAF0039807.1"/>
    </source>
</evidence>
<feature type="domain" description="C2H2-type" evidence="10">
    <location>
        <begin position="573"/>
        <end position="601"/>
    </location>
</feature>
<evidence type="ECO:0000256" key="4">
    <source>
        <dbReference type="ARBA" id="ARBA00022771"/>
    </source>
</evidence>
<dbReference type="SMART" id="SM00355">
    <property type="entry name" value="ZnF_C2H2"/>
    <property type="match status" value="2"/>
</dbReference>
<keyword evidence="4 7" id="KW-0863">Zinc-finger</keyword>
<dbReference type="InterPro" id="IPR000210">
    <property type="entry name" value="BTB/POZ_dom"/>
</dbReference>
<dbReference type="SUPFAM" id="SSF57667">
    <property type="entry name" value="beta-beta-alpha zinc fingers"/>
    <property type="match status" value="1"/>
</dbReference>
<keyword evidence="3" id="KW-0677">Repeat</keyword>
<dbReference type="PROSITE" id="PS50157">
    <property type="entry name" value="ZINC_FINGER_C2H2_2"/>
    <property type="match status" value="2"/>
</dbReference>
<organism evidence="11 12">
    <name type="scientific">Scophthalmus maximus</name>
    <name type="common">Turbot</name>
    <name type="synonym">Psetta maxima</name>
    <dbReference type="NCBI Taxonomy" id="52904"/>
    <lineage>
        <taxon>Eukaryota</taxon>
        <taxon>Metazoa</taxon>
        <taxon>Chordata</taxon>
        <taxon>Craniata</taxon>
        <taxon>Vertebrata</taxon>
        <taxon>Euteleostomi</taxon>
        <taxon>Actinopterygii</taxon>
        <taxon>Neopterygii</taxon>
        <taxon>Teleostei</taxon>
        <taxon>Neoteleostei</taxon>
        <taxon>Acanthomorphata</taxon>
        <taxon>Carangaria</taxon>
        <taxon>Pleuronectiformes</taxon>
        <taxon>Pleuronectoidei</taxon>
        <taxon>Scophthalmidae</taxon>
        <taxon>Scophthalmus</taxon>
    </lineage>
</organism>
<feature type="compositionally biased region" description="Low complexity" evidence="8">
    <location>
        <begin position="274"/>
        <end position="288"/>
    </location>
</feature>
<dbReference type="Pfam" id="PF00651">
    <property type="entry name" value="BTB"/>
    <property type="match status" value="1"/>
</dbReference>
<feature type="region of interest" description="Disordered" evidence="8">
    <location>
        <begin position="491"/>
        <end position="513"/>
    </location>
</feature>
<feature type="region of interest" description="Disordered" evidence="8">
    <location>
        <begin position="305"/>
        <end position="340"/>
    </location>
</feature>
<dbReference type="AlphaFoldDB" id="A0A6A4T179"/>
<comment type="caution">
    <text evidence="11">The sequence shown here is derived from an EMBL/GenBank/DDBJ whole genome shotgun (WGS) entry which is preliminary data.</text>
</comment>
<feature type="compositionally biased region" description="Basic and acidic residues" evidence="8">
    <location>
        <begin position="600"/>
        <end position="609"/>
    </location>
</feature>
<dbReference type="PROSITE" id="PS00028">
    <property type="entry name" value="ZINC_FINGER_C2H2_1"/>
    <property type="match status" value="2"/>
</dbReference>
<dbReference type="FunFam" id="3.30.160.60:FF:000114">
    <property type="entry name" value="Zinc finger and BTB domain-containing protein 18"/>
    <property type="match status" value="1"/>
</dbReference>
<comment type="subcellular location">
    <subcellularLocation>
        <location evidence="1">Nucleus</location>
    </subcellularLocation>
</comment>
<dbReference type="GO" id="GO:0005634">
    <property type="term" value="C:nucleus"/>
    <property type="evidence" value="ECO:0007669"/>
    <property type="project" value="UniProtKB-SubCell"/>
</dbReference>
<dbReference type="Gene3D" id="3.30.710.10">
    <property type="entry name" value="Potassium Channel Kv1.1, Chain A"/>
    <property type="match status" value="1"/>
</dbReference>
<evidence type="ECO:0000259" key="10">
    <source>
        <dbReference type="PROSITE" id="PS50157"/>
    </source>
</evidence>
<accession>A0A6A4T179</accession>
<feature type="region of interest" description="Disordered" evidence="8">
    <location>
        <begin position="128"/>
        <end position="157"/>
    </location>
</feature>
<feature type="domain" description="C2H2-type" evidence="10">
    <location>
        <begin position="545"/>
        <end position="572"/>
    </location>
</feature>
<dbReference type="Gene3D" id="3.30.160.60">
    <property type="entry name" value="Classic Zinc Finger"/>
    <property type="match status" value="2"/>
</dbReference>
<name>A0A6A4T179_SCOMX</name>
<dbReference type="PANTHER" id="PTHR24394:SF19">
    <property type="entry name" value="ZINC FINGER AND BTB DOMAIN-CONTAINING PROTEIN 3"/>
    <property type="match status" value="1"/>
</dbReference>
<dbReference type="InterPro" id="IPR011333">
    <property type="entry name" value="SKP1/BTB/POZ_sf"/>
</dbReference>
<feature type="compositionally biased region" description="Basic and acidic residues" evidence="8">
    <location>
        <begin position="134"/>
        <end position="155"/>
    </location>
</feature>
<keyword evidence="5" id="KW-0862">Zinc</keyword>
<feature type="region of interest" description="Disordered" evidence="8">
    <location>
        <begin position="197"/>
        <end position="291"/>
    </location>
</feature>
<feature type="compositionally biased region" description="Basic and acidic residues" evidence="8">
    <location>
        <begin position="197"/>
        <end position="207"/>
    </location>
</feature>
<evidence type="ECO:0000259" key="9">
    <source>
        <dbReference type="PROSITE" id="PS50097"/>
    </source>
</evidence>
<dbReference type="Proteomes" id="UP000438429">
    <property type="component" value="Unassembled WGS sequence"/>
</dbReference>
<evidence type="ECO:0000256" key="1">
    <source>
        <dbReference type="ARBA" id="ARBA00004123"/>
    </source>
</evidence>
<dbReference type="InterPro" id="IPR013087">
    <property type="entry name" value="Znf_C2H2_type"/>
</dbReference>
<sequence length="622" mass="67748">MEFPQHSQQLLSALRSQRQRGFLCDCTVLVGSSCFLAHRAVLASCSPFFHMFYSDSPLSNGGSSQNGSVTLDSDIVTAAAFGLLLDFVYEGVLQLEESPPVEDILAAASFLHMNEVVRVCKRRLQRRGPLAEADSTRSEETAGVRKSIEVGREGGGDGGAEPVVAMAGDHLNPVDMAVPLLPMCIMAERRQLECVKSERRNGSEARIHTTLSPDLADTTQPGMDAPLLPPGGELEQGRITGHSVPTPGHTRLGTGSQGERSVLCSPCSTTETYSHSSNQQPSSSSSSSLFPMSLAGGRSVVAFSESSFSPSSHQELPRIPSHNHSIQKPSETDHRGSSDGGQQVVMLIQAPAPISHLQTNPTHSPIQRAPPQIRIQSALSLQSSDFHINCHTQTHKGLEENTGASPTTRDGGRVRTDNSDEDSVKVKVEAIVISDEELEEEKEEFREREPVMELDNDFEDDVQEEELNSPSFLHSHPQALLQMASHSNDYSFPLSPSSSSSGAGPSSHETSSFAASLIPPSTAQQHSDPPAYFQDSMGNFMEDVPTCSVCGKTFSCTYTLRRHAIVHTRERPYECRYCYRSYTQSGDLYRHIRKAHDHTLPAKRSKVDMEPSLPPQPPPPLS</sequence>
<reference evidence="11 12" key="1">
    <citation type="submission" date="2019-06" db="EMBL/GenBank/DDBJ databases">
        <title>Draft genomes of female and male turbot (Scophthalmus maximus).</title>
        <authorList>
            <person name="Xu H."/>
            <person name="Xu X.-W."/>
            <person name="Shao C."/>
            <person name="Chen S."/>
        </authorList>
    </citation>
    <scope>NUCLEOTIDE SEQUENCE [LARGE SCALE GENOMIC DNA]</scope>
    <source>
        <strain evidence="11">Ysfricsl-2016a</strain>
        <tissue evidence="11">Blood</tissue>
    </source>
</reference>
<dbReference type="FunFam" id="3.30.160.60:FF:000892">
    <property type="entry name" value="zinc finger and BTB domain-containing protein 3"/>
    <property type="match status" value="1"/>
</dbReference>
<dbReference type="PANTHER" id="PTHR24394">
    <property type="entry name" value="ZINC FINGER PROTEIN"/>
    <property type="match status" value="1"/>
</dbReference>
<protein>
    <recommendedName>
        <fullName evidence="13">Zinc finger and BTB domain-containing protein 3</fullName>
    </recommendedName>
</protein>
<feature type="compositionally biased region" description="Polar residues" evidence="8">
    <location>
        <begin position="209"/>
        <end position="221"/>
    </location>
</feature>
<feature type="compositionally biased region" description="Pro residues" evidence="8">
    <location>
        <begin position="612"/>
        <end position="622"/>
    </location>
</feature>
<keyword evidence="2" id="KW-0479">Metal-binding</keyword>